<evidence type="ECO:0000256" key="5">
    <source>
        <dbReference type="ARBA" id="ARBA00022737"/>
    </source>
</evidence>
<dbReference type="SMART" id="SM00327">
    <property type="entry name" value="VWA"/>
    <property type="match status" value="1"/>
</dbReference>
<dbReference type="PROSITE" id="PS50004">
    <property type="entry name" value="C2"/>
    <property type="match status" value="2"/>
</dbReference>
<proteinExistence type="inferred from homology"/>
<keyword evidence="12" id="KW-1185">Reference proteome</keyword>
<dbReference type="FunFam" id="2.60.40.150:FF:000168">
    <property type="entry name" value="Protein BONZAI 1"/>
    <property type="match status" value="1"/>
</dbReference>
<keyword evidence="4" id="KW-0479">Metal-binding</keyword>
<dbReference type="PANTHER" id="PTHR10857:SF106">
    <property type="entry name" value="C2 DOMAIN-CONTAINING PROTEIN"/>
    <property type="match status" value="1"/>
</dbReference>
<comment type="caution">
    <text evidence="11">The sequence shown here is derived from an EMBL/GenBank/DDBJ whole genome shotgun (WGS) entry which is preliminary data.</text>
</comment>
<dbReference type="InterPro" id="IPR045052">
    <property type="entry name" value="Copine"/>
</dbReference>
<dbReference type="CDD" id="cd01459">
    <property type="entry name" value="vWA_copine_like"/>
    <property type="match status" value="1"/>
</dbReference>
<keyword evidence="5" id="KW-0677">Repeat</keyword>
<evidence type="ECO:0000259" key="10">
    <source>
        <dbReference type="PROSITE" id="PS50004"/>
    </source>
</evidence>
<dbReference type="GO" id="GO:0005544">
    <property type="term" value="F:calcium-dependent phospholipid binding"/>
    <property type="evidence" value="ECO:0007669"/>
    <property type="project" value="InterPro"/>
</dbReference>
<sequence length="680" mass="74830">MGNCFSDVAGGQSAVGGTGINHGNQANAPNEAVDAFLNSRGYQGLYNQIEALDFSLSLFEWFAEVLVVDGAVVAMEKKGAKEGAREGVGWLVVWRDRRSLELRLWCSADLVLLCFVTDFAGDGGGDCGGGLVGECSGSPVGHHWWLCFVTDFAGDCGGGLVELEFLDEASSLLVLNMSDPMTVLYSKEKDGSLKELSRTEVVLNSLNPKWITKYTMAYYFETVQNLVFRVYDIDTQFHNQDVKMLKLEEQDFLGEASCTLAQIVTKSDRSLTVDLVCGEQSSGQAHAQKFGKLTVFAEESISSKTTVELRLRCSELESKDLFSKSDPFLVVSKTTEGGIVVPICKTEVIKNDHSPIWKPVFLNIQQIGNWRLTVFLLIVRKIQKSLLDLEKLHSAGIGANFFVPTAVGPKQESKVLKSQLFVESYSEKIQYTFLDYLASGYELNFMVAIDFTASNGNPRLPDSLHYIDPSGRPNAYQRAILDVGEVLQFYDTDKRFPAWGFGARPIDGPVSHCFNLNGSSSYCEVEGIQGIMMAYMSALHNVSLAGPTLFGPVITSAAHIASQSLTNNERKYFILLIITDGVITDLQETKDALVQAADLPLSILIVGVGGADFKEMEILDADKGERLESTTGRVAVRDIVQFVPLRDVQNGDVSVVRSLLAELPSQLLEYMRFRKIQPTF</sequence>
<dbReference type="SUPFAM" id="SSF49562">
    <property type="entry name" value="C2 domain (Calcium/lipid-binding domain, CaLB)"/>
    <property type="match status" value="2"/>
</dbReference>
<keyword evidence="3" id="KW-1003">Cell membrane</keyword>
<evidence type="ECO:0000256" key="6">
    <source>
        <dbReference type="ARBA" id="ARBA00022821"/>
    </source>
</evidence>
<dbReference type="CDD" id="cd04048">
    <property type="entry name" value="C2A_Copine"/>
    <property type="match status" value="1"/>
</dbReference>
<evidence type="ECO:0000256" key="4">
    <source>
        <dbReference type="ARBA" id="ARBA00022723"/>
    </source>
</evidence>
<dbReference type="InterPro" id="IPR036465">
    <property type="entry name" value="vWFA_dom_sf"/>
</dbReference>
<evidence type="ECO:0000256" key="7">
    <source>
        <dbReference type="ARBA" id="ARBA00022837"/>
    </source>
</evidence>
<dbReference type="Pfam" id="PF00168">
    <property type="entry name" value="C2"/>
    <property type="match status" value="2"/>
</dbReference>
<evidence type="ECO:0000256" key="8">
    <source>
        <dbReference type="ARBA" id="ARBA00023136"/>
    </source>
</evidence>
<keyword evidence="6" id="KW-0611">Plant defense</keyword>
<keyword evidence="7" id="KW-0106">Calcium</keyword>
<dbReference type="InterPro" id="IPR010734">
    <property type="entry name" value="Copine_C"/>
</dbReference>
<dbReference type="Pfam" id="PF07002">
    <property type="entry name" value="Copine"/>
    <property type="match status" value="1"/>
</dbReference>
<evidence type="ECO:0000313" key="12">
    <source>
        <dbReference type="Proteomes" id="UP001291623"/>
    </source>
</evidence>
<dbReference type="GO" id="GO:0005886">
    <property type="term" value="C:plasma membrane"/>
    <property type="evidence" value="ECO:0007669"/>
    <property type="project" value="UniProtKB-SubCell"/>
</dbReference>
<reference evidence="11" key="1">
    <citation type="submission" date="2023-12" db="EMBL/GenBank/DDBJ databases">
        <title>Genome assembly of Anisodus tanguticus.</title>
        <authorList>
            <person name="Wang Y.-J."/>
        </authorList>
    </citation>
    <scope>NUCLEOTIDE SEQUENCE</scope>
    <source>
        <strain evidence="11">KB-2021</strain>
        <tissue evidence="11">Leaf</tissue>
    </source>
</reference>
<accession>A0AAE1S3K1</accession>
<evidence type="ECO:0000256" key="3">
    <source>
        <dbReference type="ARBA" id="ARBA00022475"/>
    </source>
</evidence>
<comment type="similarity">
    <text evidence="2">Belongs to the copine family.</text>
</comment>
<dbReference type="PANTHER" id="PTHR10857">
    <property type="entry name" value="COPINE"/>
    <property type="match status" value="1"/>
</dbReference>
<evidence type="ECO:0000313" key="11">
    <source>
        <dbReference type="EMBL" id="KAK4362088.1"/>
    </source>
</evidence>
<gene>
    <name evidence="11" type="ORF">RND71_017329</name>
</gene>
<protein>
    <recommendedName>
        <fullName evidence="10">C2 domain-containing protein</fullName>
    </recommendedName>
</protein>
<dbReference type="EMBL" id="JAVYJV010000009">
    <property type="protein sequence ID" value="KAK4362088.1"/>
    <property type="molecule type" value="Genomic_DNA"/>
</dbReference>
<evidence type="ECO:0000256" key="9">
    <source>
        <dbReference type="ARBA" id="ARBA00023288"/>
    </source>
</evidence>
<dbReference type="InterPro" id="IPR002035">
    <property type="entry name" value="VWF_A"/>
</dbReference>
<name>A0AAE1S3K1_9SOLA</name>
<dbReference type="SUPFAM" id="SSF53300">
    <property type="entry name" value="vWA-like"/>
    <property type="match status" value="1"/>
</dbReference>
<dbReference type="InterPro" id="IPR000008">
    <property type="entry name" value="C2_dom"/>
</dbReference>
<dbReference type="Gene3D" id="2.60.40.150">
    <property type="entry name" value="C2 domain"/>
    <property type="match status" value="2"/>
</dbReference>
<organism evidence="11 12">
    <name type="scientific">Anisodus tanguticus</name>
    <dbReference type="NCBI Taxonomy" id="243964"/>
    <lineage>
        <taxon>Eukaryota</taxon>
        <taxon>Viridiplantae</taxon>
        <taxon>Streptophyta</taxon>
        <taxon>Embryophyta</taxon>
        <taxon>Tracheophyta</taxon>
        <taxon>Spermatophyta</taxon>
        <taxon>Magnoliopsida</taxon>
        <taxon>eudicotyledons</taxon>
        <taxon>Gunneridae</taxon>
        <taxon>Pentapetalae</taxon>
        <taxon>asterids</taxon>
        <taxon>lamiids</taxon>
        <taxon>Solanales</taxon>
        <taxon>Solanaceae</taxon>
        <taxon>Solanoideae</taxon>
        <taxon>Hyoscyameae</taxon>
        <taxon>Anisodus</taxon>
    </lineage>
</organism>
<dbReference type="InterPro" id="IPR035892">
    <property type="entry name" value="C2_domain_sf"/>
</dbReference>
<feature type="domain" description="C2" evidence="10">
    <location>
        <begin position="289"/>
        <end position="425"/>
    </location>
</feature>
<dbReference type="GO" id="GO:0071277">
    <property type="term" value="P:cellular response to calcium ion"/>
    <property type="evidence" value="ECO:0007669"/>
    <property type="project" value="TreeGrafter"/>
</dbReference>
<dbReference type="AlphaFoldDB" id="A0AAE1S3K1"/>
<comment type="subcellular location">
    <subcellularLocation>
        <location evidence="1">Cell membrane</location>
        <topology evidence="1">Lipid-anchor</topology>
    </subcellularLocation>
</comment>
<dbReference type="SMART" id="SM00239">
    <property type="entry name" value="C2"/>
    <property type="match status" value="2"/>
</dbReference>
<evidence type="ECO:0000256" key="1">
    <source>
        <dbReference type="ARBA" id="ARBA00004193"/>
    </source>
</evidence>
<keyword evidence="8" id="KW-0472">Membrane</keyword>
<dbReference type="GO" id="GO:0046872">
    <property type="term" value="F:metal ion binding"/>
    <property type="evidence" value="ECO:0007669"/>
    <property type="project" value="UniProtKB-KW"/>
</dbReference>
<keyword evidence="9" id="KW-0449">Lipoprotein</keyword>
<feature type="domain" description="C2" evidence="10">
    <location>
        <begin position="142"/>
        <end position="273"/>
    </location>
</feature>
<evidence type="ECO:0000256" key="2">
    <source>
        <dbReference type="ARBA" id="ARBA00009048"/>
    </source>
</evidence>
<dbReference type="GO" id="GO:0006952">
    <property type="term" value="P:defense response"/>
    <property type="evidence" value="ECO:0007669"/>
    <property type="project" value="UniProtKB-KW"/>
</dbReference>
<dbReference type="Proteomes" id="UP001291623">
    <property type="component" value="Unassembled WGS sequence"/>
</dbReference>